<sequence>MQYFLTLSQEKNYGQIPVADETGHICFIIRGNLENPNHTLYLYDFNNQEIGRLFRDGVGIIASFTIDVVRHSLVKVHKMNSPAANVFYISGLKYLVTGSIKKGTYKFRLGYKTVASVNTEVRSSGVTLCCEISKPEDVPFILLTTILLTQWHVTPLKLPTFPPLGQNISTNLN</sequence>
<dbReference type="Pfam" id="PF04525">
    <property type="entry name" value="LOR"/>
    <property type="match status" value="1"/>
</dbReference>
<dbReference type="Proteomes" id="UP000677218">
    <property type="component" value="Unassembled WGS sequence"/>
</dbReference>
<dbReference type="RefSeq" id="WP_212780848.1">
    <property type="nucleotide sequence ID" value="NZ_BMAY01000006.1"/>
</dbReference>
<keyword evidence="2" id="KW-1185">Reference proteome</keyword>
<proteinExistence type="predicted"/>
<dbReference type="AlphaFoldDB" id="A0A916QKG3"/>
<accession>A0A916QKG3</accession>
<gene>
    <name evidence="1" type="ORF">LCB40_10400</name>
</gene>
<protein>
    <submittedName>
        <fullName evidence="1">Uncharacterized protein</fullName>
    </submittedName>
</protein>
<comment type="caution">
    <text evidence="1">The sequence shown here is derived from an EMBL/GenBank/DDBJ whole genome shotgun (WGS) entry which is preliminary data.</text>
</comment>
<evidence type="ECO:0000313" key="1">
    <source>
        <dbReference type="EMBL" id="GFZ27160.1"/>
    </source>
</evidence>
<reference evidence="1" key="1">
    <citation type="submission" date="2020-08" db="EMBL/GenBank/DDBJ databases">
        <title>Taxonomic study for Lactobacillus species isolated from hardwood bark.</title>
        <authorList>
            <person name="Tohno M."/>
            <person name="Tanizawa Y."/>
        </authorList>
    </citation>
    <scope>NUCLEOTIDE SEQUENCE</scope>
    <source>
        <strain evidence="1">B40</strain>
    </source>
</reference>
<dbReference type="SUPFAM" id="SSF54518">
    <property type="entry name" value="Tubby C-terminal domain-like"/>
    <property type="match status" value="1"/>
</dbReference>
<dbReference type="EMBL" id="BMAY01000006">
    <property type="protein sequence ID" value="GFZ27160.1"/>
    <property type="molecule type" value="Genomic_DNA"/>
</dbReference>
<dbReference type="InterPro" id="IPR025659">
    <property type="entry name" value="Tubby-like_C"/>
</dbReference>
<name>A0A916QKG3_9LACO</name>
<dbReference type="InterPro" id="IPR007612">
    <property type="entry name" value="LOR"/>
</dbReference>
<organism evidence="1 2">
    <name type="scientific">Lactobacillus corticis</name>
    <dbReference type="NCBI Taxonomy" id="2201249"/>
    <lineage>
        <taxon>Bacteria</taxon>
        <taxon>Bacillati</taxon>
        <taxon>Bacillota</taxon>
        <taxon>Bacilli</taxon>
        <taxon>Lactobacillales</taxon>
        <taxon>Lactobacillaceae</taxon>
        <taxon>Lactobacillus</taxon>
    </lineage>
</organism>
<evidence type="ECO:0000313" key="2">
    <source>
        <dbReference type="Proteomes" id="UP000677218"/>
    </source>
</evidence>